<dbReference type="Pfam" id="PF05572">
    <property type="entry name" value="Peptidase_M43"/>
    <property type="match status" value="1"/>
</dbReference>
<dbReference type="InterPro" id="IPR013320">
    <property type="entry name" value="ConA-like_dom_sf"/>
</dbReference>
<dbReference type="Pfam" id="PF00084">
    <property type="entry name" value="Sushi"/>
    <property type="match status" value="1"/>
</dbReference>
<proteinExistence type="inferred from homology"/>
<feature type="signal peptide" evidence="24">
    <location>
        <begin position="1"/>
        <end position="19"/>
    </location>
</feature>
<comment type="subcellular location">
    <subcellularLocation>
        <location evidence="2">Secreted</location>
    </subcellularLocation>
</comment>
<gene>
    <name evidence="26" type="ORF">DPX16_7125</name>
</gene>
<dbReference type="FunFam" id="2.60.120.200:FF:000097">
    <property type="entry name" value="Pappalysin 1"/>
    <property type="match status" value="1"/>
</dbReference>
<evidence type="ECO:0000256" key="15">
    <source>
        <dbReference type="ARBA" id="ARBA00023180"/>
    </source>
</evidence>
<dbReference type="SMART" id="SM00032">
    <property type="entry name" value="CCP"/>
    <property type="match status" value="4"/>
</dbReference>
<dbReference type="Gene3D" id="2.10.70.10">
    <property type="entry name" value="Complement Module, domain 1"/>
    <property type="match status" value="4"/>
</dbReference>
<dbReference type="OrthoDB" id="536211at2759"/>
<dbReference type="InterPro" id="IPR043543">
    <property type="entry name" value="PAPPA/PAPPA2"/>
</dbReference>
<evidence type="ECO:0000256" key="24">
    <source>
        <dbReference type="SAM" id="SignalP"/>
    </source>
</evidence>
<keyword evidence="7" id="KW-0479">Metal-binding</keyword>
<dbReference type="GO" id="GO:0046872">
    <property type="term" value="F:metal ion binding"/>
    <property type="evidence" value="ECO:0007669"/>
    <property type="project" value="UniProtKB-KW"/>
</dbReference>
<dbReference type="InterPro" id="IPR000800">
    <property type="entry name" value="Notch_dom"/>
</dbReference>
<evidence type="ECO:0000256" key="13">
    <source>
        <dbReference type="ARBA" id="ARBA00023145"/>
    </source>
</evidence>
<evidence type="ECO:0000256" key="14">
    <source>
        <dbReference type="ARBA" id="ARBA00023157"/>
    </source>
</evidence>
<sequence length="2046" mass="229623">MKVWTFLQCLAILLVLCVGSDCGTVLRKTRSKRELVKIREAKAVFPGSCATRLPRGKRSLPALDRRLPRQRGRSSPAEDASSSRGKAVYFTGRGDQLRLKPGVEIPKGNFTLQMWVKAEGGQRSPTVIAGLFDKCFYASSDRGWLLGIKSVSEQGNRDPRFFFSLKTDRAHKVTSIHSNTRYLPSRWAHVAVTYDGLYMKLYVNGAQTAVSREQSGDVFSPLTKKCKVLMVGGNALNHNYRGSVERVGLWRQALSQRQIMRDMHGQEHPEDLVNLVIRETFEHPARKWLAVKDGSFPIPDEGPRAGLWSLDTTLEPPACGQTVCDNTEVVRNYNHFWSFRRPKTVRYRVVNVFDDFQRKPTVTDQQIHLQHQHLNEAFSMYNITWELTVHNVSNSSLYNRLVLANCDISKVGDEDCDPECNHTLTGFDAGYCKPRTRCPEHKQGNGICDPECNCENYGYDNGDCCNPTITDVTKTCFNPASHLRAYLDVKELKEILKLDGSTHLNIFFANSSDEDLAGVATWPWDKEALTHLGGIVLNPSFYGTFGHTHTMIHEIGHSLGLYHVFRGISEIESCNDACLETEPSLETGDLCADTNPTPKYKHCRDPEPGNETCGNRNFVHTPFNNYMSYADDDCTDSFTLNQVARMHCYLDLIYQTWQPSYRPPPVPMAPQVVEQEQDSITLEWFPPISGHFYDREVGSVCDKCAEGHVLLQYASNSSSPRPCSPSGHWSPREAEETCFDDNELTQTVMDAVQRLLVAETCLGLPLLQRVNGSLFSLLERYPVNRSPLNAPLLRQYSSCVTCPEDPSTAAWRSVCLCFLARGRLCSVHPLLPLPDGIAVAWPLHLPAVEFTGFVAHVLKPLLLFVFAAYTSRSASLVNLYGQENYSSQRKKAREKVRGGKKLQIGETIQATLGTSGHRKAHVVCAVCRQRMQTTRLKGPPDVEQACEPSVRTWSPHNGMDLGMVPPPCPLQGCMLQLEFAHPVIPDSLTVWVTFSSQEETVLPAIHNIILLTVGGNNLSLGPSNLFCDTPLTIKLDVHEKVYGVQFFTMEQHLEIDATLLTSKPDCPLCRECEPLHYRLLRQPPFMHAPQGITLSDSMRRYVDRDVEYGGVYTYQVQTISSRSESEPSPPFTHRLGAPYCGDGLIQRSQGEECDDMNTMNGDGCSGHCKKEPFFNCIDEPSMCYYYDGDGVCEDFERETGVKDCGLYTPNGFLDQWATTVEVSHEERLYCPADVAAGYPAITKLPFVASMYAVTCDIMTQHQSRLVSHVLQTLLRSRRSTKCQGFGHVPYLQGPVHPCRDMSVADRDLLGCFQKRREDERRRGGWVCAGASDAMSDEANSIALETYDGIQESIVLLESACEQTLPQNTGKVLQVWDVVVKTAAITSQRNFLHSRLPWQTAPSSALQLSVIHLTDETSLTAQDLSRVFSDRFSTSGSEHRTCQSKVFDLSDGVSQYAWFPCREAQGVSWYPQYWLKAYFSHPMVAAAVIIHLAADGTSYIDQAQCNITVQLIDTKEGIHSLGDWRLSCRTNPLVIPVSHDLSMAFYHTKAILLMFRSDLVAISGVGLRSFQFFDPITISGCQSNEIYNPMGQSCVHYSCEAIDCQEPLIRNAEVQCSEGGYFNGARCTVMCNSGYVLQIHRDDDIIKSQTDSTVTITCADRKWNKQVSCEPVDCGLPDKYHVHPAHFDFPEGTTYGKKSTFQCKEPAQLVGTNNTLTCMEDGLWSFPEALCELRCPAPPPVPNAMLQTKRCNETGLKVGTLCKYKCKPGYHVANKPKRRAFKRQCTEDGRWLEGSCEPVTCPPPPSVFYGMYQCTDGFRFDSTCWIHCGGTNHTLRQPPPCKQVVGTNVIRCRKDGNWTGSFRLCPQLKGQCSLPQNLHPSVRISCKKGHGIGEECELSCRDISNDVVILPSNMTVSSIMRHHWMNPAKVKLIVCTMGLKWYPHPEVLRCIKGCEVRHPSKSSQMALYPVSSLPHWRHSCLDLHLQRPKKIYEDEDVEELYTKPFMGDNYCDAINNRAYCNYDGGDCCHSTVKTKKTRLVFNWLLLA</sequence>
<evidence type="ECO:0000256" key="9">
    <source>
        <dbReference type="ARBA" id="ARBA00022737"/>
    </source>
</evidence>
<evidence type="ECO:0000256" key="21">
    <source>
        <dbReference type="ARBA" id="ARBA00077848"/>
    </source>
</evidence>
<dbReference type="InterPro" id="IPR011936">
    <property type="entry name" value="Myxo_disulph_rpt"/>
</dbReference>
<evidence type="ECO:0000256" key="11">
    <source>
        <dbReference type="ARBA" id="ARBA00022833"/>
    </source>
</evidence>
<evidence type="ECO:0000256" key="18">
    <source>
        <dbReference type="ARBA" id="ARBA00066853"/>
    </source>
</evidence>
<evidence type="ECO:0000256" key="2">
    <source>
        <dbReference type="ARBA" id="ARBA00004613"/>
    </source>
</evidence>
<feature type="region of interest" description="Disordered" evidence="23">
    <location>
        <begin position="60"/>
        <end position="85"/>
    </location>
</feature>
<evidence type="ECO:0000313" key="27">
    <source>
        <dbReference type="Proteomes" id="UP000281406"/>
    </source>
</evidence>
<dbReference type="CDD" id="cd04275">
    <property type="entry name" value="ZnMc_pappalysin_like"/>
    <property type="match status" value="1"/>
</dbReference>
<feature type="domain" description="Sushi" evidence="25">
    <location>
        <begin position="1798"/>
        <end position="1866"/>
    </location>
</feature>
<dbReference type="FunFam" id="2.10.70.10:FF:000057">
    <property type="entry name" value="Pappalysin 1"/>
    <property type="match status" value="1"/>
</dbReference>
<dbReference type="InterPro" id="IPR000436">
    <property type="entry name" value="Sushi_SCR_CCP_dom"/>
</dbReference>
<comment type="similarity">
    <text evidence="3">Belongs to the peptidase M43B family.</text>
</comment>
<feature type="chain" id="PRO_5018017255" description="Pappalysin-1" evidence="24">
    <location>
        <begin position="20"/>
        <end position="2046"/>
    </location>
</feature>
<evidence type="ECO:0000256" key="10">
    <source>
        <dbReference type="ARBA" id="ARBA00022801"/>
    </source>
</evidence>
<evidence type="ECO:0000256" key="1">
    <source>
        <dbReference type="ARBA" id="ARBA00001947"/>
    </source>
</evidence>
<comment type="caution">
    <text evidence="26">The sequence shown here is derived from an EMBL/GenBank/DDBJ whole genome shotgun (WGS) entry which is preliminary data.</text>
</comment>
<dbReference type="InterPro" id="IPR008754">
    <property type="entry name" value="Peptidase_M43"/>
</dbReference>
<comment type="caution">
    <text evidence="22">Lacks conserved residue(s) required for the propagation of feature annotation.</text>
</comment>
<dbReference type="FunFam" id="2.10.70.10:FF:000068">
    <property type="entry name" value="Pappalysin 1"/>
    <property type="match status" value="1"/>
</dbReference>
<comment type="subunit">
    <text evidence="17">Homodimer; disulfide-linked. In pregnancy serum, predominantly found as a disulfide-linked 2:2 heterotetramer with the proform of PRG2.</text>
</comment>
<keyword evidence="10" id="KW-0378">Hydrolase</keyword>
<keyword evidence="5 22" id="KW-0768">Sushi</keyword>
<keyword evidence="6" id="KW-0645">Protease</keyword>
<dbReference type="FunFam" id="2.10.70.10:FF:000045">
    <property type="entry name" value="Pappalysin 1"/>
    <property type="match status" value="1"/>
</dbReference>
<dbReference type="Gene3D" id="3.40.390.10">
    <property type="entry name" value="Collagenase (Catalytic Domain)"/>
    <property type="match status" value="1"/>
</dbReference>
<dbReference type="FunFam" id="2.10.70.10:FF:000061">
    <property type="entry name" value="Pappalysin 1"/>
    <property type="match status" value="1"/>
</dbReference>
<reference evidence="26 27" key="1">
    <citation type="submission" date="2018-10" db="EMBL/GenBank/DDBJ databases">
        <title>Genome assembly for a Yunnan-Guizhou Plateau 3E fish, Anabarilius grahami (Regan), and its evolutionary and genetic applications.</title>
        <authorList>
            <person name="Jiang W."/>
        </authorList>
    </citation>
    <scope>NUCLEOTIDE SEQUENCE [LARGE SCALE GENOMIC DNA]</scope>
    <source>
        <strain evidence="26">AG-KIZ</strain>
        <tissue evidence="26">Muscle</tissue>
    </source>
</reference>
<dbReference type="GO" id="GO:0005615">
    <property type="term" value="C:extracellular space"/>
    <property type="evidence" value="ECO:0007669"/>
    <property type="project" value="TreeGrafter"/>
</dbReference>
<dbReference type="InterPro" id="IPR035976">
    <property type="entry name" value="Sushi/SCR/CCP_sf"/>
</dbReference>
<organism evidence="26 27">
    <name type="scientific">Anabarilius grahami</name>
    <name type="common">Kanglang fish</name>
    <name type="synonym">Barilius grahami</name>
    <dbReference type="NCBI Taxonomy" id="495550"/>
    <lineage>
        <taxon>Eukaryota</taxon>
        <taxon>Metazoa</taxon>
        <taxon>Chordata</taxon>
        <taxon>Craniata</taxon>
        <taxon>Vertebrata</taxon>
        <taxon>Euteleostomi</taxon>
        <taxon>Actinopterygii</taxon>
        <taxon>Neopterygii</taxon>
        <taxon>Teleostei</taxon>
        <taxon>Ostariophysi</taxon>
        <taxon>Cypriniformes</taxon>
        <taxon>Xenocyprididae</taxon>
        <taxon>Xenocypridinae</taxon>
        <taxon>Xenocypridinae incertae sedis</taxon>
        <taxon>Anabarilius</taxon>
    </lineage>
</organism>
<dbReference type="GO" id="GO:0006508">
    <property type="term" value="P:proteolysis"/>
    <property type="evidence" value="ECO:0007669"/>
    <property type="project" value="UniProtKB-KW"/>
</dbReference>
<evidence type="ECO:0000256" key="8">
    <source>
        <dbReference type="ARBA" id="ARBA00022729"/>
    </source>
</evidence>
<evidence type="ECO:0000256" key="3">
    <source>
        <dbReference type="ARBA" id="ARBA00008721"/>
    </source>
</evidence>
<evidence type="ECO:0000256" key="7">
    <source>
        <dbReference type="ARBA" id="ARBA00022723"/>
    </source>
</evidence>
<evidence type="ECO:0000256" key="17">
    <source>
        <dbReference type="ARBA" id="ARBA00065954"/>
    </source>
</evidence>
<keyword evidence="8 24" id="KW-0732">Signal</keyword>
<evidence type="ECO:0000256" key="19">
    <source>
        <dbReference type="ARBA" id="ARBA00067550"/>
    </source>
</evidence>
<dbReference type="PANTHER" id="PTHR46130:SF2">
    <property type="entry name" value="PAPPALYSIN-1"/>
    <property type="match status" value="1"/>
</dbReference>
<keyword evidence="15" id="KW-0325">Glycoprotein</keyword>
<dbReference type="InterPro" id="IPR006558">
    <property type="entry name" value="LamG-like"/>
</dbReference>
<evidence type="ECO:0000256" key="5">
    <source>
        <dbReference type="ARBA" id="ARBA00022659"/>
    </source>
</evidence>
<feature type="domain" description="Sushi" evidence="25">
    <location>
        <begin position="1732"/>
        <end position="1797"/>
    </location>
</feature>
<evidence type="ECO:0000256" key="22">
    <source>
        <dbReference type="PROSITE-ProRule" id="PRU00302"/>
    </source>
</evidence>
<evidence type="ECO:0000256" key="16">
    <source>
        <dbReference type="ARBA" id="ARBA00052840"/>
    </source>
</evidence>
<dbReference type="Pfam" id="PF25900">
    <property type="entry name" value="PAPPA"/>
    <property type="match status" value="2"/>
</dbReference>
<dbReference type="GO" id="GO:0007166">
    <property type="term" value="P:cell surface receptor signaling pathway"/>
    <property type="evidence" value="ECO:0007669"/>
    <property type="project" value="TreeGrafter"/>
</dbReference>
<keyword evidence="14" id="KW-1015">Disulfide bond</keyword>
<evidence type="ECO:0000259" key="25">
    <source>
        <dbReference type="PROSITE" id="PS50923"/>
    </source>
</evidence>
<comment type="catalytic activity">
    <reaction evidence="16">
        <text>Cleavage of the 135-Met-|-Lys-136 bond in insulin-like growth factor binding protein (IGFBP)-4, and the 143-Ser-|-Lys-144 bond in IGFBP-5.</text>
        <dbReference type="EC" id="3.4.24.79"/>
    </reaction>
</comment>
<comment type="cofactor">
    <cofactor evidence="1">
        <name>Zn(2+)</name>
        <dbReference type="ChEBI" id="CHEBI:29105"/>
    </cofactor>
</comment>
<dbReference type="Gene3D" id="2.60.120.200">
    <property type="match status" value="1"/>
</dbReference>
<dbReference type="FunFam" id="3.40.390.10:FF:000026">
    <property type="entry name" value="Pappalysin 1"/>
    <property type="match status" value="1"/>
</dbReference>
<keyword evidence="4" id="KW-0964">Secreted</keyword>
<keyword evidence="13" id="KW-0865">Zymogen</keyword>
<dbReference type="EMBL" id="RJVU01058834">
    <property type="protein sequence ID" value="ROJ92239.1"/>
    <property type="molecule type" value="Genomic_DNA"/>
</dbReference>
<dbReference type="EC" id="3.4.24.79" evidence="18"/>
<dbReference type="SUPFAM" id="SSF55486">
    <property type="entry name" value="Metalloproteases ('zincins'), catalytic domain"/>
    <property type="match status" value="2"/>
</dbReference>
<dbReference type="SMART" id="SM00004">
    <property type="entry name" value="NL"/>
    <property type="match status" value="3"/>
</dbReference>
<name>A0A3N0XWQ5_ANAGA</name>
<evidence type="ECO:0000256" key="20">
    <source>
        <dbReference type="ARBA" id="ARBA00075042"/>
    </source>
</evidence>
<dbReference type="GO" id="GO:0004222">
    <property type="term" value="F:metalloendopeptidase activity"/>
    <property type="evidence" value="ECO:0007669"/>
    <property type="project" value="TreeGrafter"/>
</dbReference>
<dbReference type="Pfam" id="PF13385">
    <property type="entry name" value="Laminin_G_3"/>
    <property type="match status" value="1"/>
</dbReference>
<dbReference type="Proteomes" id="UP000281406">
    <property type="component" value="Unassembled WGS sequence"/>
</dbReference>
<evidence type="ECO:0000256" key="4">
    <source>
        <dbReference type="ARBA" id="ARBA00022525"/>
    </source>
</evidence>
<keyword evidence="27" id="KW-1185">Reference proteome</keyword>
<dbReference type="PANTHER" id="PTHR46130">
    <property type="entry name" value="LAMGL DOMAIN-CONTAINING PROTEIN"/>
    <property type="match status" value="1"/>
</dbReference>
<dbReference type="PROSITE" id="PS50923">
    <property type="entry name" value="SUSHI"/>
    <property type="match status" value="2"/>
</dbReference>
<evidence type="ECO:0000256" key="6">
    <source>
        <dbReference type="ARBA" id="ARBA00022670"/>
    </source>
</evidence>
<dbReference type="SUPFAM" id="SSF57535">
    <property type="entry name" value="Complement control module/SCR domain"/>
    <property type="match status" value="4"/>
</dbReference>
<dbReference type="InterPro" id="IPR024079">
    <property type="entry name" value="MetalloPept_cat_dom_sf"/>
</dbReference>
<dbReference type="InterPro" id="IPR058897">
    <property type="entry name" value="PAPPA_SD_C"/>
</dbReference>
<evidence type="ECO:0000256" key="23">
    <source>
        <dbReference type="SAM" id="MobiDB-lite"/>
    </source>
</evidence>
<dbReference type="CDD" id="cd00033">
    <property type="entry name" value="CCP"/>
    <property type="match status" value="4"/>
</dbReference>
<dbReference type="NCBIfam" id="TIGR02232">
    <property type="entry name" value="myxo_disulf_rpt"/>
    <property type="match status" value="1"/>
</dbReference>
<accession>A0A3N0XWQ5</accession>
<dbReference type="SUPFAM" id="SSF49899">
    <property type="entry name" value="Concanavalin A-like lectins/glucanases"/>
    <property type="match status" value="1"/>
</dbReference>
<evidence type="ECO:0000313" key="26">
    <source>
        <dbReference type="EMBL" id="ROJ92239.1"/>
    </source>
</evidence>
<keyword evidence="11" id="KW-0862">Zinc</keyword>
<keyword evidence="9" id="KW-0677">Repeat</keyword>
<protein>
    <recommendedName>
        <fullName evidence="19">Pappalysin-1</fullName>
        <ecNumber evidence="18">3.4.24.79</ecNumber>
    </recommendedName>
    <alternativeName>
        <fullName evidence="20">Insulin-like growth factor-dependent IGF-binding protein 4 protease</fullName>
    </alternativeName>
    <alternativeName>
        <fullName evidence="21">Pregnancy-associated plasma protein A</fullName>
    </alternativeName>
</protein>
<evidence type="ECO:0000256" key="12">
    <source>
        <dbReference type="ARBA" id="ARBA00023049"/>
    </source>
</evidence>
<dbReference type="SMART" id="SM00560">
    <property type="entry name" value="LamGL"/>
    <property type="match status" value="1"/>
</dbReference>
<keyword evidence="12" id="KW-0482">Metalloprotease</keyword>